<name>A0A7V7QKK7_9FIRM</name>
<dbReference type="InterPro" id="IPR050398">
    <property type="entry name" value="HssS/ArlS-like"/>
</dbReference>
<dbReference type="GO" id="GO:0000155">
    <property type="term" value="F:phosphorelay sensor kinase activity"/>
    <property type="evidence" value="ECO:0007669"/>
    <property type="project" value="InterPro"/>
</dbReference>
<reference evidence="14 15" key="2">
    <citation type="submission" date="2020-02" db="EMBL/GenBank/DDBJ databases">
        <title>Candidatus Galacturonibacter soehngenii shows hetero-acetogenic catabolism of galacturonic acid but lacks a canonical carbon monoxide dehydrogenase/acetyl-CoA synthase complex.</title>
        <authorList>
            <person name="Diender M."/>
            <person name="Stouten G.R."/>
            <person name="Petersen J.F."/>
            <person name="Nielsen P.H."/>
            <person name="Dueholm M.S."/>
            <person name="Pronk J.T."/>
            <person name="Van Loosdrecht M.C.M."/>
        </authorList>
    </citation>
    <scope>NUCLEOTIDE SEQUENCE [LARGE SCALE GENOMIC DNA]</scope>
    <source>
        <strain evidence="14">GalUA</strain>
    </source>
</reference>
<keyword evidence="15" id="KW-1185">Reference proteome</keyword>
<evidence type="ECO:0000256" key="8">
    <source>
        <dbReference type="ARBA" id="ARBA00022989"/>
    </source>
</evidence>
<keyword evidence="7 14" id="KW-0418">Kinase</keyword>
<feature type="coiled-coil region" evidence="11">
    <location>
        <begin position="66"/>
        <end position="93"/>
    </location>
</feature>
<dbReference type="InterPro" id="IPR003661">
    <property type="entry name" value="HisK_dim/P_dom"/>
</dbReference>
<evidence type="ECO:0000256" key="6">
    <source>
        <dbReference type="ARBA" id="ARBA00022692"/>
    </source>
</evidence>
<dbReference type="Pfam" id="PF00512">
    <property type="entry name" value="HisKA"/>
    <property type="match status" value="1"/>
</dbReference>
<evidence type="ECO:0000259" key="13">
    <source>
        <dbReference type="PROSITE" id="PS50109"/>
    </source>
</evidence>
<keyword evidence="9" id="KW-0902">Two-component regulatory system</keyword>
<dbReference type="InterPro" id="IPR036890">
    <property type="entry name" value="HATPase_C_sf"/>
</dbReference>
<evidence type="ECO:0000256" key="10">
    <source>
        <dbReference type="ARBA" id="ARBA00023136"/>
    </source>
</evidence>
<dbReference type="InterPro" id="IPR003594">
    <property type="entry name" value="HATPase_dom"/>
</dbReference>
<gene>
    <name evidence="14" type="ORF">F7O84_12490</name>
</gene>
<dbReference type="OrthoDB" id="9792991at2"/>
<dbReference type="CDD" id="cd00075">
    <property type="entry name" value="HATPase"/>
    <property type="match status" value="1"/>
</dbReference>
<comment type="subcellular location">
    <subcellularLocation>
        <location evidence="2">Membrane</location>
        <topology evidence="2">Multi-pass membrane protein</topology>
    </subcellularLocation>
</comment>
<dbReference type="Proteomes" id="UP000461768">
    <property type="component" value="Unassembled WGS sequence"/>
</dbReference>
<comment type="caution">
    <text evidence="14">The sequence shown here is derived from an EMBL/GenBank/DDBJ whole genome shotgun (WGS) entry which is preliminary data.</text>
</comment>
<dbReference type="InterPro" id="IPR036097">
    <property type="entry name" value="HisK_dim/P_sf"/>
</dbReference>
<dbReference type="Pfam" id="PF02518">
    <property type="entry name" value="HATPase_c"/>
    <property type="match status" value="1"/>
</dbReference>
<dbReference type="PANTHER" id="PTHR45528:SF8">
    <property type="entry name" value="HISTIDINE KINASE"/>
    <property type="match status" value="1"/>
</dbReference>
<dbReference type="AlphaFoldDB" id="A0A7V7QKK7"/>
<dbReference type="InterPro" id="IPR004358">
    <property type="entry name" value="Sig_transdc_His_kin-like_C"/>
</dbReference>
<dbReference type="Gene3D" id="1.10.287.130">
    <property type="match status" value="1"/>
</dbReference>
<dbReference type="EC" id="2.7.13.3" evidence="3"/>
<dbReference type="SUPFAM" id="SSF47384">
    <property type="entry name" value="Homodimeric domain of signal transducing histidine kinase"/>
    <property type="match status" value="1"/>
</dbReference>
<keyword evidence="8 12" id="KW-1133">Transmembrane helix</keyword>
<evidence type="ECO:0000313" key="14">
    <source>
        <dbReference type="EMBL" id="KAB1438359.1"/>
    </source>
</evidence>
<evidence type="ECO:0000256" key="12">
    <source>
        <dbReference type="SAM" id="Phobius"/>
    </source>
</evidence>
<evidence type="ECO:0000256" key="1">
    <source>
        <dbReference type="ARBA" id="ARBA00000085"/>
    </source>
</evidence>
<evidence type="ECO:0000256" key="9">
    <source>
        <dbReference type="ARBA" id="ARBA00023012"/>
    </source>
</evidence>
<organism evidence="14 15">
    <name type="scientific">Candidatus Galacturonatibacter soehngenii</name>
    <dbReference type="NCBI Taxonomy" id="2307010"/>
    <lineage>
        <taxon>Bacteria</taxon>
        <taxon>Bacillati</taxon>
        <taxon>Bacillota</taxon>
        <taxon>Clostridia</taxon>
        <taxon>Lachnospirales</taxon>
        <taxon>Lachnospiraceae</taxon>
        <taxon>Candidatus Galacturonatibacter</taxon>
    </lineage>
</organism>
<keyword evidence="5" id="KW-0808">Transferase</keyword>
<evidence type="ECO:0000256" key="11">
    <source>
        <dbReference type="SAM" id="Coils"/>
    </source>
</evidence>
<dbReference type="PANTHER" id="PTHR45528">
    <property type="entry name" value="SENSOR HISTIDINE KINASE CPXA"/>
    <property type="match status" value="1"/>
</dbReference>
<keyword evidence="4" id="KW-0597">Phosphoprotein</keyword>
<evidence type="ECO:0000256" key="4">
    <source>
        <dbReference type="ARBA" id="ARBA00022553"/>
    </source>
</evidence>
<dbReference type="Gene3D" id="3.30.565.10">
    <property type="entry name" value="Histidine kinase-like ATPase, C-terminal domain"/>
    <property type="match status" value="1"/>
</dbReference>
<dbReference type="InterPro" id="IPR005467">
    <property type="entry name" value="His_kinase_dom"/>
</dbReference>
<feature type="domain" description="Histidine kinase" evidence="13">
    <location>
        <begin position="100"/>
        <end position="312"/>
    </location>
</feature>
<dbReference type="GO" id="GO:0005886">
    <property type="term" value="C:plasma membrane"/>
    <property type="evidence" value="ECO:0007669"/>
    <property type="project" value="TreeGrafter"/>
</dbReference>
<dbReference type="SUPFAM" id="SSF55874">
    <property type="entry name" value="ATPase domain of HSP90 chaperone/DNA topoisomerase II/histidine kinase"/>
    <property type="match status" value="1"/>
</dbReference>
<protein>
    <recommendedName>
        <fullName evidence="3">histidine kinase</fullName>
        <ecNumber evidence="3">2.7.13.3</ecNumber>
    </recommendedName>
</protein>
<keyword evidence="10 12" id="KW-0472">Membrane</keyword>
<proteinExistence type="predicted"/>
<dbReference type="PROSITE" id="PS50109">
    <property type="entry name" value="HIS_KIN"/>
    <property type="match status" value="1"/>
</dbReference>
<dbReference type="PRINTS" id="PR00344">
    <property type="entry name" value="BCTRLSENSOR"/>
</dbReference>
<dbReference type="FunFam" id="3.30.565.10:FF:000006">
    <property type="entry name" value="Sensor histidine kinase WalK"/>
    <property type="match status" value="1"/>
</dbReference>
<comment type="catalytic activity">
    <reaction evidence="1">
        <text>ATP + protein L-histidine = ADP + protein N-phospho-L-histidine.</text>
        <dbReference type="EC" id="2.7.13.3"/>
    </reaction>
</comment>
<evidence type="ECO:0000256" key="7">
    <source>
        <dbReference type="ARBA" id="ARBA00022777"/>
    </source>
</evidence>
<dbReference type="SMART" id="SM00388">
    <property type="entry name" value="HisKA"/>
    <property type="match status" value="1"/>
</dbReference>
<dbReference type="CDD" id="cd00082">
    <property type="entry name" value="HisKA"/>
    <property type="match status" value="1"/>
</dbReference>
<dbReference type="EMBL" id="WAGX01000005">
    <property type="protein sequence ID" value="KAB1438359.1"/>
    <property type="molecule type" value="Genomic_DNA"/>
</dbReference>
<keyword evidence="11" id="KW-0175">Coiled coil</keyword>
<evidence type="ECO:0000256" key="3">
    <source>
        <dbReference type="ARBA" id="ARBA00012438"/>
    </source>
</evidence>
<reference evidence="14 15" key="1">
    <citation type="submission" date="2019-09" db="EMBL/GenBank/DDBJ databases">
        <authorList>
            <person name="Valk L.C."/>
        </authorList>
    </citation>
    <scope>NUCLEOTIDE SEQUENCE [LARGE SCALE GENOMIC DNA]</scope>
    <source>
        <strain evidence="14">GalUA</strain>
    </source>
</reference>
<evidence type="ECO:0000313" key="15">
    <source>
        <dbReference type="Proteomes" id="UP000461768"/>
    </source>
</evidence>
<sequence>MGSWLQIWKRKVRMKLIIIVVLSVILVALLLYIIVLHTQIRQILEAVKKLNDKNYHKLFVKGNSSLSKVALQINEIEQRHQEELRRINKIEQANKELLTSLSHDVRTPLTSLMGYLEALEEGVFSKEEERKYINIARRKSYDLKKLVDTLFDWFKINSNEMQLKYEKLDICEQMRQIIIAWLPIFDKNKILCNVQVPEEEYFLIIDQSAFNRVINNVLQNCVDHSKAKQIDIRVERRNSNIKIEIKDNGIGMARKQLEHVFERLYKGDYARSKTNSGLGLCIAKQLTKMMGADINVESELGKGTVFYVVLPF</sequence>
<dbReference type="SMART" id="SM00387">
    <property type="entry name" value="HATPase_c"/>
    <property type="match status" value="1"/>
</dbReference>
<accession>A0A7V7QKK7</accession>
<keyword evidence="6 12" id="KW-0812">Transmembrane</keyword>
<evidence type="ECO:0000256" key="5">
    <source>
        <dbReference type="ARBA" id="ARBA00022679"/>
    </source>
</evidence>
<feature type="transmembrane region" description="Helical" evidence="12">
    <location>
        <begin position="12"/>
        <end position="35"/>
    </location>
</feature>
<evidence type="ECO:0000256" key="2">
    <source>
        <dbReference type="ARBA" id="ARBA00004141"/>
    </source>
</evidence>